<dbReference type="InterPro" id="IPR004764">
    <property type="entry name" value="MdtF-like"/>
</dbReference>
<comment type="caution">
    <text evidence="11">The sequence shown here is derived from an EMBL/GenBank/DDBJ whole genome shotgun (WGS) entry which is preliminary data.</text>
</comment>
<reference evidence="11 12" key="1">
    <citation type="submission" date="2017-01" db="EMBL/GenBank/DDBJ databases">
        <title>Phylogeographic, genomic and meropenem susceptibility analysis of Burkholderia ubonensis.</title>
        <authorList>
            <person name="Price E.P."/>
            <person name="Sarovich D.S."/>
            <person name="Webb J.R."/>
            <person name="Hall C.M."/>
            <person name="Sahl J.W."/>
            <person name="Kaestli M."/>
            <person name="Mayo M."/>
            <person name="Harrington G."/>
            <person name="Baker A.L."/>
            <person name="Sidak-Loftis L.C."/>
            <person name="Lummis M."/>
            <person name="Schupp J.M."/>
            <person name="Gillece J.D."/>
            <person name="Tuanyok A."/>
            <person name="Warner J."/>
            <person name="Busch J.D."/>
            <person name="Keim P."/>
            <person name="Currie B.J."/>
            <person name="Wagner D.M."/>
        </authorList>
    </citation>
    <scope>NUCLEOTIDE SEQUENCE [LARGE SCALE GENOMIC DNA]</scope>
    <source>
        <strain evidence="11 12">A21</strain>
    </source>
</reference>
<name>A0A1R1JJH9_9BURK</name>
<dbReference type="PRINTS" id="PR00702">
    <property type="entry name" value="ACRIFLAVINRP"/>
</dbReference>
<dbReference type="GO" id="GO:0015562">
    <property type="term" value="F:efflux transmembrane transporter activity"/>
    <property type="evidence" value="ECO:0007669"/>
    <property type="project" value="InterPro"/>
</dbReference>
<dbReference type="GO" id="GO:0005886">
    <property type="term" value="C:plasma membrane"/>
    <property type="evidence" value="ECO:0007669"/>
    <property type="project" value="UniProtKB-SubCell"/>
</dbReference>
<feature type="transmembrane region" description="Helical" evidence="9">
    <location>
        <begin position="970"/>
        <end position="993"/>
    </location>
</feature>
<evidence type="ECO:0000256" key="3">
    <source>
        <dbReference type="ARBA" id="ARBA00022448"/>
    </source>
</evidence>
<dbReference type="SUPFAM" id="SSF82714">
    <property type="entry name" value="Multidrug efflux transporter AcrB TolC docking domain, DN and DC subdomains"/>
    <property type="match status" value="2"/>
</dbReference>
<dbReference type="Gene3D" id="3.30.70.1320">
    <property type="entry name" value="Multidrug efflux transporter AcrB pore domain like"/>
    <property type="match status" value="1"/>
</dbReference>
<keyword evidence="5 9" id="KW-0997">Cell inner membrane</keyword>
<keyword evidence="7 9" id="KW-1133">Transmembrane helix</keyword>
<dbReference type="Gene3D" id="1.20.1640.10">
    <property type="entry name" value="Multidrug efflux transporter AcrB transmembrane domain"/>
    <property type="match status" value="2"/>
</dbReference>
<feature type="transmembrane region" description="Helical" evidence="9">
    <location>
        <begin position="343"/>
        <end position="362"/>
    </location>
</feature>
<feature type="transmembrane region" description="Helical" evidence="9">
    <location>
        <begin position="369"/>
        <end position="389"/>
    </location>
</feature>
<feature type="transmembrane region" description="Helical" evidence="9">
    <location>
        <begin position="924"/>
        <end position="949"/>
    </location>
</feature>
<feature type="transmembrane region" description="Helical" evidence="9">
    <location>
        <begin position="871"/>
        <end position="889"/>
    </location>
</feature>
<keyword evidence="3 9" id="KW-0813">Transport</keyword>
<dbReference type="GO" id="GO:0042910">
    <property type="term" value="F:xenobiotic transmembrane transporter activity"/>
    <property type="evidence" value="ECO:0007669"/>
    <property type="project" value="TreeGrafter"/>
</dbReference>
<dbReference type="FunFam" id="1.20.1640.10:FF:000001">
    <property type="entry name" value="Efflux pump membrane transporter"/>
    <property type="match status" value="1"/>
</dbReference>
<dbReference type="Gene3D" id="3.30.2090.10">
    <property type="entry name" value="Multidrug efflux transporter AcrB TolC docking domain, DN and DC subdomains"/>
    <property type="match status" value="2"/>
</dbReference>
<dbReference type="Gene3D" id="3.30.70.1430">
    <property type="entry name" value="Multidrug efflux transporter AcrB pore domain"/>
    <property type="match status" value="2"/>
</dbReference>
<comment type="subcellular location">
    <subcellularLocation>
        <location evidence="1 9">Cell inner membrane</location>
        <topology evidence="1 9">Multi-pass membrane protein</topology>
    </subcellularLocation>
</comment>
<feature type="transmembrane region" description="Helical" evidence="9">
    <location>
        <begin position="12"/>
        <end position="33"/>
    </location>
</feature>
<feature type="transmembrane region" description="Helical" evidence="9">
    <location>
        <begin position="1005"/>
        <end position="1028"/>
    </location>
</feature>
<protein>
    <recommendedName>
        <fullName evidence="9">Efflux pump membrane transporter</fullName>
    </recommendedName>
</protein>
<evidence type="ECO:0000256" key="4">
    <source>
        <dbReference type="ARBA" id="ARBA00022475"/>
    </source>
</evidence>
<evidence type="ECO:0000256" key="1">
    <source>
        <dbReference type="ARBA" id="ARBA00004429"/>
    </source>
</evidence>
<feature type="transmembrane region" description="Helical" evidence="9">
    <location>
        <begin position="395"/>
        <end position="416"/>
    </location>
</feature>
<proteinExistence type="inferred from homology"/>
<dbReference type="PANTHER" id="PTHR32063">
    <property type="match status" value="1"/>
</dbReference>
<dbReference type="RefSeq" id="WP_076474358.1">
    <property type="nucleotide sequence ID" value="NZ_MTJZ01000001.1"/>
</dbReference>
<evidence type="ECO:0000256" key="2">
    <source>
        <dbReference type="ARBA" id="ARBA00010942"/>
    </source>
</evidence>
<dbReference type="Proteomes" id="UP000187194">
    <property type="component" value="Unassembled WGS sequence"/>
</dbReference>
<feature type="transmembrane region" description="Helical" evidence="9">
    <location>
        <begin position="473"/>
        <end position="500"/>
    </location>
</feature>
<dbReference type="NCBIfam" id="NF000282">
    <property type="entry name" value="RND_permease_1"/>
    <property type="match status" value="1"/>
</dbReference>
<feature type="transmembrane region" description="Helical" evidence="9">
    <location>
        <begin position="536"/>
        <end position="554"/>
    </location>
</feature>
<keyword evidence="4" id="KW-1003">Cell membrane</keyword>
<dbReference type="PANTHER" id="PTHR32063:SF13">
    <property type="entry name" value="MULTIDRUG EFFLUX PUMP SUBUNIT ACRB-RELATED"/>
    <property type="match status" value="1"/>
</dbReference>
<dbReference type="AlphaFoldDB" id="A0A1R1JJH9"/>
<keyword evidence="6 9" id="KW-0812">Transmembrane</keyword>
<dbReference type="Pfam" id="PF00873">
    <property type="entry name" value="ACR_tran"/>
    <property type="match status" value="1"/>
</dbReference>
<sequence>MLAAFCVKRPVFAVVLSLVIVIGGLVAMFNLPIAQYPELSPPQVTVTATYPGADSQTVAETVAAPIETQVNGVDNMIYMQSTSSPTGQMTLNVFFDTGTDPDIAQVQVQNRVNLALAQLPQAVQQNGINVQKRSSSILMLIAVSSPDGRYDQQYVGNYANLYVLDAIKRVPGANQAQIMGNADLAMRVWLKPDRMAALGITATDVQNAVASHNQQYGAGSIGQTPSPKGQVLSFPIVTPGRLAKPEDFDNIIIRAAKHDVAAVRIRDIGHAEVGLNSYGLRSSLNGKPATLIAVYQQPGSNALQVVKGVRAELEKMEPTLPQGIATKVSLDTTKFVQASIGEVVHTLIEAVVLVVAVVFLFLQSWRATVIPVLAVFVSVIGTFAGLLALGFSINLLTLFALVLAIGIVVDDAIVVVENVERNMHEFGLSPKDATLRAMKEVTGPVIAIVLVLSAVFIPVAFVSGTTGMLYKQFALTLVVSVTISGIVALTLSPALAALLLKPAHGKPWRLFAWFNAMFERLTCRYTSAVRVVMRRAALSIVLCGAMLVAVWGLFAHIPGSFVPKEDQGYALSGIFMPDAASLERSETTTEQVSEMFRQHPAVEDASALAGYSFIDGQFKTNAGTVFVGLKDFDERVGSLELSILGVMRKLVPQLRGIQEAIAVPVMPPSIPGLGTQGGFEFWVQNRGNGTAAQLEATTREFIKAASKRPELASLMTTIKSSSRQLRVEADTDKAAALGVPIAQVYGALQTLFGSLYVSQYTLDSRVWQVILQAEPQYRERVQDLQNLYVRQGDGKMVPVAGLVKVSYVSGPDLETRFNGFPAAKVTGGAASGYSSGQALAAMEEVARAALPAGYAFEWSGQSFEEKKAGNTTVAVFAFGILMVFLILAAQYESWSLPLSILTAIPFAIFGALVAIWLRGLENDVYFQIGLVTLVGLAAKNAILIVEFAVVKRREGMSTLEAAVEAARLRLRPIVMTSLAFILGAVPLAIAYGAGANSRHSIGTGIIGGMIAATTLALLFVPLFFHLIASMADRLGGRRGKTDRTGSGDAKPAAGHSPARIGEGEVQ</sequence>
<evidence type="ECO:0000256" key="5">
    <source>
        <dbReference type="ARBA" id="ARBA00022519"/>
    </source>
</evidence>
<evidence type="ECO:0000256" key="10">
    <source>
        <dbReference type="SAM" id="MobiDB-lite"/>
    </source>
</evidence>
<evidence type="ECO:0000313" key="12">
    <source>
        <dbReference type="Proteomes" id="UP000187194"/>
    </source>
</evidence>
<dbReference type="InterPro" id="IPR027463">
    <property type="entry name" value="AcrB_DN_DC_subdom"/>
</dbReference>
<evidence type="ECO:0000256" key="9">
    <source>
        <dbReference type="RuleBase" id="RU364070"/>
    </source>
</evidence>
<dbReference type="EMBL" id="MTJZ01000001">
    <property type="protein sequence ID" value="OMG75201.1"/>
    <property type="molecule type" value="Genomic_DNA"/>
</dbReference>
<dbReference type="GO" id="GO:0009636">
    <property type="term" value="P:response to toxic substance"/>
    <property type="evidence" value="ECO:0007669"/>
    <property type="project" value="UniProtKB-ARBA"/>
</dbReference>
<dbReference type="Gene3D" id="3.30.70.1440">
    <property type="entry name" value="Multidrug efflux transporter AcrB pore domain"/>
    <property type="match status" value="1"/>
</dbReference>
<feature type="transmembrane region" description="Helical" evidence="9">
    <location>
        <begin position="441"/>
        <end position="461"/>
    </location>
</feature>
<evidence type="ECO:0000256" key="7">
    <source>
        <dbReference type="ARBA" id="ARBA00022989"/>
    </source>
</evidence>
<organism evidence="11 12">
    <name type="scientific">Burkholderia ubonensis</name>
    <dbReference type="NCBI Taxonomy" id="101571"/>
    <lineage>
        <taxon>Bacteria</taxon>
        <taxon>Pseudomonadati</taxon>
        <taxon>Pseudomonadota</taxon>
        <taxon>Betaproteobacteria</taxon>
        <taxon>Burkholderiales</taxon>
        <taxon>Burkholderiaceae</taxon>
        <taxon>Burkholderia</taxon>
        <taxon>Burkholderia cepacia complex</taxon>
    </lineage>
</organism>
<dbReference type="InterPro" id="IPR001036">
    <property type="entry name" value="Acrflvin-R"/>
</dbReference>
<evidence type="ECO:0000313" key="11">
    <source>
        <dbReference type="EMBL" id="OMG75201.1"/>
    </source>
</evidence>
<evidence type="ECO:0000256" key="8">
    <source>
        <dbReference type="ARBA" id="ARBA00023136"/>
    </source>
</evidence>
<dbReference type="SUPFAM" id="SSF82866">
    <property type="entry name" value="Multidrug efflux transporter AcrB transmembrane domain"/>
    <property type="match status" value="2"/>
</dbReference>
<dbReference type="NCBIfam" id="TIGR00915">
    <property type="entry name" value="2A0602"/>
    <property type="match status" value="1"/>
</dbReference>
<keyword evidence="8 9" id="KW-0472">Membrane</keyword>
<feature type="transmembrane region" description="Helical" evidence="9">
    <location>
        <begin position="896"/>
        <end position="918"/>
    </location>
</feature>
<comment type="similarity">
    <text evidence="2 9">Belongs to the resistance-nodulation-cell division (RND) (TC 2.A.6) family.</text>
</comment>
<evidence type="ECO:0000256" key="6">
    <source>
        <dbReference type="ARBA" id="ARBA00022692"/>
    </source>
</evidence>
<accession>A0A1R1JJH9</accession>
<gene>
    <name evidence="11" type="ORF">BW685_00655</name>
</gene>
<dbReference type="SUPFAM" id="SSF82693">
    <property type="entry name" value="Multidrug efflux transporter AcrB pore domain, PN1, PN2, PC1 and PC2 subdomains"/>
    <property type="match status" value="3"/>
</dbReference>
<feature type="region of interest" description="Disordered" evidence="10">
    <location>
        <begin position="1035"/>
        <end position="1066"/>
    </location>
</feature>
<dbReference type="FunFam" id="3.30.70.1430:FF:000001">
    <property type="entry name" value="Efflux pump membrane transporter"/>
    <property type="match status" value="1"/>
</dbReference>